<comment type="caution">
    <text evidence="1">The sequence shown here is derived from an EMBL/GenBank/DDBJ whole genome shotgun (WGS) entry which is preliminary data.</text>
</comment>
<proteinExistence type="predicted"/>
<evidence type="ECO:0000313" key="2">
    <source>
        <dbReference type="Proteomes" id="UP001056120"/>
    </source>
</evidence>
<keyword evidence="2" id="KW-1185">Reference proteome</keyword>
<name>A0ACB8ZA42_9ASTR</name>
<protein>
    <submittedName>
        <fullName evidence="1">Uncharacterized protein</fullName>
    </submittedName>
</protein>
<accession>A0ACB8ZA42</accession>
<sequence length="260" mass="28685">MAGTKKSPPPSPPPPSSSPSPSRSPGVHLQPSSPRKPPSKSTKILRRVRSVFRSFPIITPAACKFPVSLHNQHDNHHIHGGTRMTGTLFGYRKTRINLAIQENPRCLPVLLLELSIPTGKLLQEMGMGLVRIAMECEKQGGKTKLADELIWTMYCNGRKMGYGVKREPTDDDLYVMQMLHAISMGAGVLPTDNSNSNSNINSNSDDVTDVMATSPLMDGELTYMRAHFERVIGSKDSETYYMMNPDGNSGPELSIFFVRV</sequence>
<dbReference type="EMBL" id="CM042043">
    <property type="protein sequence ID" value="KAI3694652.1"/>
    <property type="molecule type" value="Genomic_DNA"/>
</dbReference>
<gene>
    <name evidence="1" type="ORF">L1987_77620</name>
</gene>
<reference evidence="1 2" key="2">
    <citation type="journal article" date="2022" name="Mol. Ecol. Resour.">
        <title>The genomes of chicory, endive, great burdock and yacon provide insights into Asteraceae paleo-polyploidization history and plant inulin production.</title>
        <authorList>
            <person name="Fan W."/>
            <person name="Wang S."/>
            <person name="Wang H."/>
            <person name="Wang A."/>
            <person name="Jiang F."/>
            <person name="Liu H."/>
            <person name="Zhao H."/>
            <person name="Xu D."/>
            <person name="Zhang Y."/>
        </authorList>
    </citation>
    <scope>NUCLEOTIDE SEQUENCE [LARGE SCALE GENOMIC DNA]</scope>
    <source>
        <strain evidence="2">cv. Yunnan</strain>
        <tissue evidence="1">Leaves</tissue>
    </source>
</reference>
<organism evidence="1 2">
    <name type="scientific">Smallanthus sonchifolius</name>
    <dbReference type="NCBI Taxonomy" id="185202"/>
    <lineage>
        <taxon>Eukaryota</taxon>
        <taxon>Viridiplantae</taxon>
        <taxon>Streptophyta</taxon>
        <taxon>Embryophyta</taxon>
        <taxon>Tracheophyta</taxon>
        <taxon>Spermatophyta</taxon>
        <taxon>Magnoliopsida</taxon>
        <taxon>eudicotyledons</taxon>
        <taxon>Gunneridae</taxon>
        <taxon>Pentapetalae</taxon>
        <taxon>asterids</taxon>
        <taxon>campanulids</taxon>
        <taxon>Asterales</taxon>
        <taxon>Asteraceae</taxon>
        <taxon>Asteroideae</taxon>
        <taxon>Heliantheae alliance</taxon>
        <taxon>Millerieae</taxon>
        <taxon>Smallanthus</taxon>
    </lineage>
</organism>
<dbReference type="Proteomes" id="UP001056120">
    <property type="component" value="Linkage Group LG26"/>
</dbReference>
<evidence type="ECO:0000313" key="1">
    <source>
        <dbReference type="EMBL" id="KAI3694652.1"/>
    </source>
</evidence>
<reference evidence="2" key="1">
    <citation type="journal article" date="2022" name="Mol. Ecol. Resour.">
        <title>The genomes of chicory, endive, great burdock and yacon provide insights into Asteraceae palaeo-polyploidization history and plant inulin production.</title>
        <authorList>
            <person name="Fan W."/>
            <person name="Wang S."/>
            <person name="Wang H."/>
            <person name="Wang A."/>
            <person name="Jiang F."/>
            <person name="Liu H."/>
            <person name="Zhao H."/>
            <person name="Xu D."/>
            <person name="Zhang Y."/>
        </authorList>
    </citation>
    <scope>NUCLEOTIDE SEQUENCE [LARGE SCALE GENOMIC DNA]</scope>
    <source>
        <strain evidence="2">cv. Yunnan</strain>
    </source>
</reference>